<dbReference type="Proteomes" id="UP000286701">
    <property type="component" value="Unassembled WGS sequence"/>
</dbReference>
<evidence type="ECO:0000313" key="2">
    <source>
        <dbReference type="Proteomes" id="UP000286701"/>
    </source>
</evidence>
<dbReference type="EMBL" id="SBIW01000001">
    <property type="protein sequence ID" value="RWY57366.1"/>
    <property type="molecule type" value="Genomic_DNA"/>
</dbReference>
<keyword evidence="2" id="KW-1185">Reference proteome</keyword>
<evidence type="ECO:0000313" key="1">
    <source>
        <dbReference type="EMBL" id="RWY57366.1"/>
    </source>
</evidence>
<dbReference type="OrthoDB" id="595476at2"/>
<gene>
    <name evidence="1" type="ORF">EPL05_02195</name>
</gene>
<comment type="caution">
    <text evidence="1">The sequence shown here is derived from an EMBL/GenBank/DDBJ whole genome shotgun (WGS) entry which is preliminary data.</text>
</comment>
<sequence>MPQLIVKPRAIKMAQEAYGWYEDQQQGLGELFLKELSRCFGKIEDWALLYAKIKKDFVK</sequence>
<dbReference type="AlphaFoldDB" id="A0A444MUP5"/>
<name>A0A444MUP5_9SPHI</name>
<reference evidence="1 2" key="1">
    <citation type="submission" date="2019-01" db="EMBL/GenBank/DDBJ databases">
        <title>Mucilaginibacter antarcticum sp. nov., isolated from antarctic soil.</title>
        <authorList>
            <person name="Yan Y.-Q."/>
            <person name="Du Z.-J."/>
        </authorList>
    </citation>
    <scope>NUCLEOTIDE SEQUENCE [LARGE SCALE GENOMIC DNA]</scope>
    <source>
        <strain evidence="1 2">F01003</strain>
    </source>
</reference>
<protein>
    <submittedName>
        <fullName evidence="1">Uncharacterized protein</fullName>
    </submittedName>
</protein>
<proteinExistence type="predicted"/>
<organism evidence="1 2">
    <name type="scientific">Mucilaginibacter gilvus</name>
    <dbReference type="NCBI Taxonomy" id="2305909"/>
    <lineage>
        <taxon>Bacteria</taxon>
        <taxon>Pseudomonadati</taxon>
        <taxon>Bacteroidota</taxon>
        <taxon>Sphingobacteriia</taxon>
        <taxon>Sphingobacteriales</taxon>
        <taxon>Sphingobacteriaceae</taxon>
        <taxon>Mucilaginibacter</taxon>
    </lineage>
</organism>
<dbReference type="RefSeq" id="WP_128531872.1">
    <property type="nucleotide sequence ID" value="NZ_SBIW01000001.1"/>
</dbReference>
<accession>A0A444MUP5</accession>